<sequence>MQVSLGDSQDQKMIKKKALVKVNEGVYNDHKMKAVYMLAVTANMEPIPDILQ</sequence>
<gene>
    <name evidence="1" type="ORF">GCM10010918_01990</name>
</gene>
<proteinExistence type="predicted"/>
<protein>
    <submittedName>
        <fullName evidence="1">Uncharacterized protein</fullName>
    </submittedName>
</protein>
<organism evidence="1 2">
    <name type="scientific">Paenibacillus radicis</name>
    <name type="common">ex Gao et al. 2016</name>
    <dbReference type="NCBI Taxonomy" id="1737354"/>
    <lineage>
        <taxon>Bacteria</taxon>
        <taxon>Bacillati</taxon>
        <taxon>Bacillota</taxon>
        <taxon>Bacilli</taxon>
        <taxon>Bacillales</taxon>
        <taxon>Paenibacillaceae</taxon>
        <taxon>Paenibacillus</taxon>
    </lineage>
</organism>
<dbReference type="AlphaFoldDB" id="A0A917GNU5"/>
<dbReference type="RefSeq" id="WP_188887083.1">
    <property type="nucleotide sequence ID" value="NZ_BMHY01000001.1"/>
</dbReference>
<accession>A0A917GNU5</accession>
<reference evidence="1 2" key="1">
    <citation type="journal article" date="2014" name="Int. J. Syst. Evol. Microbiol.">
        <title>Complete genome sequence of Corynebacterium casei LMG S-19264T (=DSM 44701T), isolated from a smear-ripened cheese.</title>
        <authorList>
            <consortium name="US DOE Joint Genome Institute (JGI-PGF)"/>
            <person name="Walter F."/>
            <person name="Albersmeier A."/>
            <person name="Kalinowski J."/>
            <person name="Ruckert C."/>
        </authorList>
    </citation>
    <scope>NUCLEOTIDE SEQUENCE [LARGE SCALE GENOMIC DNA]</scope>
    <source>
        <strain evidence="1 2">CGMCC 1.15286</strain>
    </source>
</reference>
<dbReference type="EMBL" id="BMHY01000001">
    <property type="protein sequence ID" value="GGG52946.1"/>
    <property type="molecule type" value="Genomic_DNA"/>
</dbReference>
<keyword evidence="2" id="KW-1185">Reference proteome</keyword>
<name>A0A917GNU5_9BACL</name>
<dbReference type="Proteomes" id="UP000600247">
    <property type="component" value="Unassembled WGS sequence"/>
</dbReference>
<evidence type="ECO:0000313" key="1">
    <source>
        <dbReference type="EMBL" id="GGG52946.1"/>
    </source>
</evidence>
<evidence type="ECO:0000313" key="2">
    <source>
        <dbReference type="Proteomes" id="UP000600247"/>
    </source>
</evidence>
<comment type="caution">
    <text evidence="1">The sequence shown here is derived from an EMBL/GenBank/DDBJ whole genome shotgun (WGS) entry which is preliminary data.</text>
</comment>